<keyword evidence="3" id="KW-1185">Reference proteome</keyword>
<reference evidence="2" key="1">
    <citation type="submission" date="2021-07" db="EMBL/GenBank/DDBJ databases">
        <title>Roseobacter insulae sp. nov., isolated from a tidal flat.</title>
        <authorList>
            <person name="Park S."/>
            <person name="Yoon J.-H."/>
        </authorList>
    </citation>
    <scope>NUCLEOTIDE SEQUENCE</scope>
    <source>
        <strain evidence="2">YSTF-M11</strain>
    </source>
</reference>
<dbReference type="PANTHER" id="PTHR43236">
    <property type="entry name" value="ANTITOXIN HIGA1"/>
    <property type="match status" value="1"/>
</dbReference>
<organism evidence="2 3">
    <name type="scientific">Roseobacter insulae</name>
    <dbReference type="NCBI Taxonomy" id="2859783"/>
    <lineage>
        <taxon>Bacteria</taxon>
        <taxon>Pseudomonadati</taxon>
        <taxon>Pseudomonadota</taxon>
        <taxon>Alphaproteobacteria</taxon>
        <taxon>Rhodobacterales</taxon>
        <taxon>Roseobacteraceae</taxon>
        <taxon>Roseobacter</taxon>
    </lineage>
</organism>
<dbReference type="AlphaFoldDB" id="A0A9X1FRC3"/>
<protein>
    <submittedName>
        <fullName evidence="2">ImmA/IrrE family metallo-endopeptidase</fullName>
    </submittedName>
</protein>
<dbReference type="EMBL" id="JAHXDN010000001">
    <property type="protein sequence ID" value="MBW4706166.1"/>
    <property type="molecule type" value="Genomic_DNA"/>
</dbReference>
<gene>
    <name evidence="2" type="ORF">KX928_00030</name>
</gene>
<name>A0A9X1FRC3_9RHOB</name>
<proteinExistence type="predicted"/>
<comment type="caution">
    <text evidence="2">The sequence shown here is derived from an EMBL/GenBank/DDBJ whole genome shotgun (WGS) entry which is preliminary data.</text>
</comment>
<evidence type="ECO:0000313" key="2">
    <source>
        <dbReference type="EMBL" id="MBW4706166.1"/>
    </source>
</evidence>
<dbReference type="RefSeq" id="WP_219497575.1">
    <property type="nucleotide sequence ID" value="NZ_JAHXDN010000001.1"/>
</dbReference>
<dbReference type="Proteomes" id="UP001138661">
    <property type="component" value="Unassembled WGS sequence"/>
</dbReference>
<feature type="domain" description="IrrE N-terminal-like" evidence="1">
    <location>
        <begin position="96"/>
        <end position="175"/>
    </location>
</feature>
<evidence type="ECO:0000259" key="1">
    <source>
        <dbReference type="Pfam" id="PF06114"/>
    </source>
</evidence>
<accession>A0A9X1FRC3</accession>
<sequence length="185" mass="20738">MTGSQDYRVQPMSWPSVDAVADKVREYFRHQDEPQFPILDVLEKALPQLAQAEDNFSFQVGTVTEMGSAEGFTCPRGSFIRVREDVYDEALGGGHRARFTLAHEFGHYLLHTGQNQPFERAMPGQKLRAFESAEKQADRFAGTLLMPKGLITIFDTPETVSFKFGVSKAAATVRLDKISKEASKY</sequence>
<dbReference type="InterPro" id="IPR010359">
    <property type="entry name" value="IrrE_HExxH"/>
</dbReference>
<dbReference type="Pfam" id="PF06114">
    <property type="entry name" value="Peptidase_M78"/>
    <property type="match status" value="1"/>
</dbReference>
<dbReference type="InterPro" id="IPR052345">
    <property type="entry name" value="Rad_response_metalloprotease"/>
</dbReference>
<evidence type="ECO:0000313" key="3">
    <source>
        <dbReference type="Proteomes" id="UP001138661"/>
    </source>
</evidence>
<dbReference type="PANTHER" id="PTHR43236:SF1">
    <property type="entry name" value="BLL7220 PROTEIN"/>
    <property type="match status" value="1"/>
</dbReference>